<protein>
    <submittedName>
        <fullName evidence="2">SAM dependent methyltransferase, putative</fullName>
    </submittedName>
</protein>
<name>L2FJR1_COLFN</name>
<sequence>MSQPTITALAKAYPHDPKHLHSVIVPQLTHRLRLASVWSIAPSSRVLDIGCGQGDSALVLAHTVSGSDGEAGSAAAGHVTALDPAPGDYGSPYTLAQAQAYISSSEYGSRITFHQADAPSYLSSHSEDRFDVATLCHSLWYFPSQEAVSSLFTALHSSGQVQKLCFAEYSLKASKPSQIPHELAVEAQRRFHTLRADRGFTLDQSNVRGALAPEELIRLAEQQAGWKLQEKGSVDTPGLLDGRWEVGAVVDPSWTEEVLGEKLGQEAEEELLGYVGRIKEAADELKQKGEGTETLDAVWVVMQRS</sequence>
<dbReference type="InterPro" id="IPR041698">
    <property type="entry name" value="Methyltransf_25"/>
</dbReference>
<dbReference type="HOGENOM" id="CLU_058846_1_0_1"/>
<dbReference type="Pfam" id="PF13649">
    <property type="entry name" value="Methyltransf_25"/>
    <property type="match status" value="1"/>
</dbReference>
<gene>
    <name evidence="2" type="ORF">CGGC5_12435</name>
</gene>
<dbReference type="GO" id="GO:0032259">
    <property type="term" value="P:methylation"/>
    <property type="evidence" value="ECO:0007669"/>
    <property type="project" value="UniProtKB-KW"/>
</dbReference>
<reference evidence="2" key="1">
    <citation type="submission" date="2012-08" db="EMBL/GenBank/DDBJ databases">
        <title>Genome analysis of Colletotrichum orbiculare and Colletotrichum fructicola.</title>
        <authorList>
            <person name="Gan P.H.P."/>
            <person name="Ikeda K."/>
            <person name="Irieda H."/>
            <person name="Narusaka M."/>
            <person name="O'Connell R.J."/>
            <person name="Narusaka Y."/>
            <person name="Takano Y."/>
            <person name="Kubo Y."/>
            <person name="Shirasu K."/>
        </authorList>
    </citation>
    <scope>NUCLEOTIDE SEQUENCE</scope>
    <source>
        <strain evidence="2">Nara gc5</strain>
    </source>
</reference>
<feature type="domain" description="Methyltransferase" evidence="1">
    <location>
        <begin position="46"/>
        <end position="157"/>
    </location>
</feature>
<keyword evidence="2" id="KW-0808">Transferase</keyword>
<proteinExistence type="predicted"/>
<dbReference type="STRING" id="1213859.L2FJR1"/>
<dbReference type="InterPro" id="IPR029063">
    <property type="entry name" value="SAM-dependent_MTases_sf"/>
</dbReference>
<dbReference type="SUPFAM" id="SSF53335">
    <property type="entry name" value="S-adenosyl-L-methionine-dependent methyltransferases"/>
    <property type="match status" value="1"/>
</dbReference>
<dbReference type="AlphaFoldDB" id="L2FJR1"/>
<evidence type="ECO:0000259" key="1">
    <source>
        <dbReference type="Pfam" id="PF13649"/>
    </source>
</evidence>
<dbReference type="EMBL" id="KB021034">
    <property type="protein sequence ID" value="ELA26597.1"/>
    <property type="molecule type" value="Genomic_DNA"/>
</dbReference>
<organism evidence="2">
    <name type="scientific">Colletotrichum fructicola (strain Nara gc5)</name>
    <name type="common">Anthracnose fungus</name>
    <name type="synonym">Colletotrichum gloeosporioides (strain Nara gc5)</name>
    <dbReference type="NCBI Taxonomy" id="1213859"/>
    <lineage>
        <taxon>Eukaryota</taxon>
        <taxon>Fungi</taxon>
        <taxon>Dikarya</taxon>
        <taxon>Ascomycota</taxon>
        <taxon>Pezizomycotina</taxon>
        <taxon>Sordariomycetes</taxon>
        <taxon>Hypocreomycetidae</taxon>
        <taxon>Glomerellales</taxon>
        <taxon>Glomerellaceae</taxon>
        <taxon>Colletotrichum</taxon>
        <taxon>Colletotrichum gloeosporioides species complex</taxon>
    </lineage>
</organism>
<dbReference type="CDD" id="cd02440">
    <property type="entry name" value="AdoMet_MTases"/>
    <property type="match status" value="1"/>
</dbReference>
<evidence type="ECO:0000313" key="2">
    <source>
        <dbReference type="EMBL" id="ELA26597.1"/>
    </source>
</evidence>
<dbReference type="Gene3D" id="3.40.50.150">
    <property type="entry name" value="Vaccinia Virus protein VP39"/>
    <property type="match status" value="1"/>
</dbReference>
<keyword evidence="2" id="KW-0489">Methyltransferase</keyword>
<dbReference type="GO" id="GO:0008168">
    <property type="term" value="F:methyltransferase activity"/>
    <property type="evidence" value="ECO:0007669"/>
    <property type="project" value="UniProtKB-KW"/>
</dbReference>
<accession>L2FJR1</accession>